<dbReference type="Proteomes" id="UP000606396">
    <property type="component" value="Unassembled WGS sequence"/>
</dbReference>
<name>A0ABR8HLH8_NOSPU</name>
<keyword evidence="2" id="KW-1185">Reference proteome</keyword>
<accession>A0ABR8HLH8</accession>
<evidence type="ECO:0000313" key="2">
    <source>
        <dbReference type="Proteomes" id="UP000606396"/>
    </source>
</evidence>
<dbReference type="EMBL" id="JACJTC010000035">
    <property type="protein sequence ID" value="MBD2615940.1"/>
    <property type="molecule type" value="Genomic_DNA"/>
</dbReference>
<comment type="caution">
    <text evidence="1">The sequence shown here is derived from an EMBL/GenBank/DDBJ whole genome shotgun (WGS) entry which is preliminary data.</text>
</comment>
<dbReference type="RefSeq" id="WP_185564862.1">
    <property type="nucleotide sequence ID" value="NZ_JACJTC010000035.1"/>
</dbReference>
<organism evidence="1 2">
    <name type="scientific">Nostoc punctiforme FACHB-252</name>
    <dbReference type="NCBI Taxonomy" id="1357509"/>
    <lineage>
        <taxon>Bacteria</taxon>
        <taxon>Bacillati</taxon>
        <taxon>Cyanobacteriota</taxon>
        <taxon>Cyanophyceae</taxon>
        <taxon>Nostocales</taxon>
        <taxon>Nostocaceae</taxon>
        <taxon>Nostoc</taxon>
    </lineage>
</organism>
<protein>
    <submittedName>
        <fullName evidence="1">Uncharacterized protein</fullName>
    </submittedName>
</protein>
<sequence length="226" mass="25156">MTVYRQLTIWELLDEVSSAPPTSTLALVWECLDTELESLPVEAQLTTAAAAFYQIADILKTRAQLLLEDIRADSDTDGPVISTDIFAGLVRTTMHLELDDLIEEPPPQSFRPHGPHHFTHPTTSSDSVAAPVEKENVLAMLDIQSVEDVHRLAGDEDVQKWQSAIALYLAQVKDEISLPQLQRGLKMPIVEVWLGLLLGGFQLEQRGDFYNSRNVWVISCPGNRLG</sequence>
<evidence type="ECO:0000313" key="1">
    <source>
        <dbReference type="EMBL" id="MBD2615940.1"/>
    </source>
</evidence>
<proteinExistence type="predicted"/>
<reference evidence="1 2" key="1">
    <citation type="journal article" date="2020" name="ISME J.">
        <title>Comparative genomics reveals insights into cyanobacterial evolution and habitat adaptation.</title>
        <authorList>
            <person name="Chen M.Y."/>
            <person name="Teng W.K."/>
            <person name="Zhao L."/>
            <person name="Hu C.X."/>
            <person name="Zhou Y.K."/>
            <person name="Han B.P."/>
            <person name="Song L.R."/>
            <person name="Shu W.S."/>
        </authorList>
    </citation>
    <scope>NUCLEOTIDE SEQUENCE [LARGE SCALE GENOMIC DNA]</scope>
    <source>
        <strain evidence="1 2">FACHB-252</strain>
    </source>
</reference>
<gene>
    <name evidence="1" type="ORF">H6G94_32635</name>
</gene>